<protein>
    <recommendedName>
        <fullName evidence="9 10">Phosphogluconate dehydratase</fullName>
        <ecNumber evidence="9 10">4.2.1.12</ecNumber>
    </recommendedName>
</protein>
<dbReference type="Gene3D" id="3.50.30.80">
    <property type="entry name" value="IlvD/EDD C-terminal domain-like"/>
    <property type="match status" value="1"/>
</dbReference>
<dbReference type="OrthoDB" id="9807077at2"/>
<dbReference type="GO" id="GO:0004456">
    <property type="term" value="F:phosphogluconate dehydratase activity"/>
    <property type="evidence" value="ECO:0007669"/>
    <property type="project" value="UniProtKB-UniRule"/>
</dbReference>
<evidence type="ECO:0000313" key="13">
    <source>
        <dbReference type="EMBL" id="AUR52184.1"/>
    </source>
</evidence>
<dbReference type="KEGG" id="nba:CUN60_07695"/>
<evidence type="ECO:0000259" key="11">
    <source>
        <dbReference type="Pfam" id="PF00920"/>
    </source>
</evidence>
<feature type="domain" description="Dihydroxy-acid/6-phosphogluconate dehydratase N-terminal" evidence="11">
    <location>
        <begin position="68"/>
        <end position="381"/>
    </location>
</feature>
<comment type="function">
    <text evidence="9">Catalyzes the dehydration of 6-phospho-D-gluconate to 2-dehydro-3-deoxy-6-phospho-D-gluconate.</text>
</comment>
<dbReference type="PROSITE" id="PS00886">
    <property type="entry name" value="ILVD_EDD_1"/>
    <property type="match status" value="1"/>
</dbReference>
<sequence length="602" mass="64816">MMLNNIVEKVTQRIIERSKESRKEYLSRMQSQYGKRVKREQLACTNLAHVAAAEEDKVKIRLKSIENPNIGIVTAYNDMLSAHQPYYRYPEILKEAILAEGGTAQVAGGVPAMCDGVTQGQVGMELSLLSREVIAMATAVSLSHNVFDGVICLGICDKIVPGLLIGALSFGYLPTIFIPSGPMPSGISNKEKAETRKLFAEGKVGKDALLESELKSYHAAGTCTFYGTANTNQMMMEMLGLHIPGAAFIHPGTPFRRAITDYAAHQIVNNTAQRNNFNPLCEIITEKSIVNAVVGLLATGGSTNHTLHIPAIAKAAGITVTWDDFAELSKVVPLLAKVYPNGSADVNQFHDAGGMAYIIEQLIAGGYVHTDVKTVVGSGLHAYAKNPLLDSTGKLQWESAFNNDDSVIRSKDNPFSHEGGLRLMIGNLGRSVSKISAIAPEHRYVKAPAEVFHSQEDAIAAYKCGELNRDVIVVLKYQGPQANGMPELHGLTPALTSLQDKGFKVALVTDGRMSGASGKVPNAIHVTPEALKGGNFAKIKSGDVIELDLENGVLQALVSDDEFSHREFTLADLSGNKVGLGRELFNSLRDKLSDSETGASLF</sequence>
<evidence type="ECO:0000256" key="2">
    <source>
        <dbReference type="ARBA" id="ARBA00022485"/>
    </source>
</evidence>
<evidence type="ECO:0000256" key="3">
    <source>
        <dbReference type="ARBA" id="ARBA00022723"/>
    </source>
</evidence>
<evidence type="ECO:0000256" key="7">
    <source>
        <dbReference type="ARBA" id="ARBA00023239"/>
    </source>
</evidence>
<accession>A0A2I7N6U4</accession>
<reference evidence="14" key="1">
    <citation type="submission" date="2017-11" db="EMBL/GenBank/DDBJ databases">
        <authorList>
            <person name="Chan K.G."/>
            <person name="Lee L.S."/>
        </authorList>
    </citation>
    <scope>NUCLEOTIDE SEQUENCE [LARGE SCALE GENOMIC DNA]</scope>
    <source>
        <strain evidence="14">DSM 100970</strain>
    </source>
</reference>
<keyword evidence="5 9" id="KW-0411">Iron-sulfur</keyword>
<dbReference type="InterPro" id="IPR042096">
    <property type="entry name" value="Dihydro-acid_dehy_C"/>
</dbReference>
<dbReference type="InterPro" id="IPR004786">
    <property type="entry name" value="6-phosphgluc_deHydtase"/>
</dbReference>
<evidence type="ECO:0000256" key="4">
    <source>
        <dbReference type="ARBA" id="ARBA00023004"/>
    </source>
</evidence>
<name>A0A2I7N6U4_9NEIS</name>
<dbReference type="GO" id="GO:0019521">
    <property type="term" value="P:D-gluconate metabolic process"/>
    <property type="evidence" value="ECO:0007669"/>
    <property type="project" value="UniProtKB-KW"/>
</dbReference>
<feature type="domain" description="Dihydroxy-acid/6-phosphogluconate dehydratase C-terminal" evidence="12">
    <location>
        <begin position="407"/>
        <end position="599"/>
    </location>
</feature>
<dbReference type="InterPro" id="IPR037237">
    <property type="entry name" value="IlvD/EDD_N"/>
</dbReference>
<comment type="cofactor">
    <cofactor evidence="9">
        <name>[4Fe-4S] cluster</name>
        <dbReference type="ChEBI" id="CHEBI:49883"/>
    </cofactor>
    <text evidence="9">Binds 1 [4Fe-4S] cluster.</text>
</comment>
<dbReference type="HAMAP" id="MF_02094">
    <property type="entry name" value="Edd"/>
    <property type="match status" value="1"/>
</dbReference>
<gene>
    <name evidence="9" type="primary">edd</name>
    <name evidence="13" type="ORF">CUN60_07695</name>
</gene>
<keyword evidence="6 9" id="KW-0311">Gluconate utilization</keyword>
<dbReference type="EMBL" id="CP024847">
    <property type="protein sequence ID" value="AUR52184.1"/>
    <property type="molecule type" value="Genomic_DNA"/>
</dbReference>
<feature type="binding site" evidence="9">
    <location>
        <position position="156"/>
    </location>
    <ligand>
        <name>[4Fe-4S] cluster</name>
        <dbReference type="ChEBI" id="CHEBI:49883"/>
    </ligand>
</feature>
<keyword evidence="8 9" id="KW-0119">Carbohydrate metabolism</keyword>
<dbReference type="PANTHER" id="PTHR43661:SF1">
    <property type="entry name" value="PHOSPHOGLUCONATE DEHYDRATASE"/>
    <property type="match status" value="1"/>
</dbReference>
<dbReference type="InterPro" id="IPR020558">
    <property type="entry name" value="DiOHA_6PGluconate_deHydtase_CS"/>
</dbReference>
<proteinExistence type="inferred from homology"/>
<evidence type="ECO:0000259" key="12">
    <source>
        <dbReference type="Pfam" id="PF24877"/>
    </source>
</evidence>
<dbReference type="Pfam" id="PF00920">
    <property type="entry name" value="ILVD_EDD_N"/>
    <property type="match status" value="1"/>
</dbReference>
<keyword evidence="2 9" id="KW-0004">4Fe-4S</keyword>
<dbReference type="EC" id="4.2.1.12" evidence="9 10"/>
<dbReference type="NCBIfam" id="TIGR01196">
    <property type="entry name" value="edd"/>
    <property type="match status" value="1"/>
</dbReference>
<dbReference type="GO" id="GO:0009255">
    <property type="term" value="P:Entner-Doudoroff pathway through 6-phosphogluconate"/>
    <property type="evidence" value="ECO:0007669"/>
    <property type="project" value="UniProtKB-UniRule"/>
</dbReference>
<keyword evidence="3 9" id="KW-0479">Metal-binding</keyword>
<dbReference type="GO" id="GO:0046872">
    <property type="term" value="F:metal ion binding"/>
    <property type="evidence" value="ECO:0007669"/>
    <property type="project" value="UniProtKB-KW"/>
</dbReference>
<dbReference type="GO" id="GO:0005829">
    <property type="term" value="C:cytosol"/>
    <property type="evidence" value="ECO:0007669"/>
    <property type="project" value="TreeGrafter"/>
</dbReference>
<dbReference type="Proteomes" id="UP000236655">
    <property type="component" value="Chromosome"/>
</dbReference>
<dbReference type="InterPro" id="IPR056740">
    <property type="entry name" value="ILV_EDD_C"/>
</dbReference>
<dbReference type="UniPathway" id="UPA00226"/>
<dbReference type="Pfam" id="PF24877">
    <property type="entry name" value="ILV_EDD_C"/>
    <property type="match status" value="1"/>
</dbReference>
<dbReference type="PANTHER" id="PTHR43661">
    <property type="entry name" value="D-XYLONATE DEHYDRATASE"/>
    <property type="match status" value="1"/>
</dbReference>
<organism evidence="13 14">
    <name type="scientific">Aquella oligotrophica</name>
    <dbReference type="NCBI Taxonomy" id="2067065"/>
    <lineage>
        <taxon>Bacteria</taxon>
        <taxon>Pseudomonadati</taxon>
        <taxon>Pseudomonadota</taxon>
        <taxon>Betaproteobacteria</taxon>
        <taxon>Neisseriales</taxon>
        <taxon>Neisseriaceae</taxon>
        <taxon>Aquella</taxon>
    </lineage>
</organism>
<dbReference type="AlphaFoldDB" id="A0A2I7N6U4"/>
<dbReference type="SUPFAM" id="SSF52016">
    <property type="entry name" value="LeuD/IlvD-like"/>
    <property type="match status" value="1"/>
</dbReference>
<keyword evidence="7 9" id="KW-0456">Lyase</keyword>
<keyword evidence="4 9" id="KW-0408">Iron</keyword>
<evidence type="ECO:0000256" key="8">
    <source>
        <dbReference type="ARBA" id="ARBA00023277"/>
    </source>
</evidence>
<dbReference type="PROSITE" id="PS00887">
    <property type="entry name" value="ILVD_EDD_2"/>
    <property type="match status" value="1"/>
</dbReference>
<comment type="similarity">
    <text evidence="1 9">Belongs to the IlvD/Edd family.</text>
</comment>
<evidence type="ECO:0000256" key="1">
    <source>
        <dbReference type="ARBA" id="ARBA00006486"/>
    </source>
</evidence>
<evidence type="ECO:0000313" key="14">
    <source>
        <dbReference type="Proteomes" id="UP000236655"/>
    </source>
</evidence>
<feature type="binding site" evidence="9">
    <location>
        <position position="223"/>
    </location>
    <ligand>
        <name>[4Fe-4S] cluster</name>
        <dbReference type="ChEBI" id="CHEBI:49883"/>
    </ligand>
</feature>
<dbReference type="SUPFAM" id="SSF143975">
    <property type="entry name" value="IlvD/EDD N-terminal domain-like"/>
    <property type="match status" value="1"/>
</dbReference>
<evidence type="ECO:0000256" key="5">
    <source>
        <dbReference type="ARBA" id="ARBA00023014"/>
    </source>
</evidence>
<dbReference type="InterPro" id="IPR000581">
    <property type="entry name" value="ILV_EDD_N"/>
</dbReference>
<comment type="catalytic activity">
    <reaction evidence="9">
        <text>6-phospho-D-gluconate = 2-dehydro-3-deoxy-6-phospho-D-gluconate + H2O</text>
        <dbReference type="Rhea" id="RHEA:17277"/>
        <dbReference type="ChEBI" id="CHEBI:15377"/>
        <dbReference type="ChEBI" id="CHEBI:57569"/>
        <dbReference type="ChEBI" id="CHEBI:58759"/>
        <dbReference type="EC" id="4.2.1.12"/>
    </reaction>
</comment>
<comment type="pathway">
    <text evidence="9">Carbohydrate metabolism; Entner-Doudoroff pathway.</text>
</comment>
<evidence type="ECO:0000256" key="9">
    <source>
        <dbReference type="HAMAP-Rule" id="MF_02094"/>
    </source>
</evidence>
<evidence type="ECO:0000256" key="10">
    <source>
        <dbReference type="NCBIfam" id="TIGR01196"/>
    </source>
</evidence>
<dbReference type="GO" id="GO:0051539">
    <property type="term" value="F:4 iron, 4 sulfur cluster binding"/>
    <property type="evidence" value="ECO:0007669"/>
    <property type="project" value="UniProtKB-UniRule"/>
</dbReference>
<evidence type="ECO:0000256" key="6">
    <source>
        <dbReference type="ARBA" id="ARBA00023064"/>
    </source>
</evidence>
<keyword evidence="14" id="KW-1185">Reference proteome</keyword>